<dbReference type="InterPro" id="IPR012859">
    <property type="entry name" value="Pilin_N_archaeal"/>
</dbReference>
<evidence type="ECO:0000313" key="3">
    <source>
        <dbReference type="Proteomes" id="UP001596414"/>
    </source>
</evidence>
<name>A0ABD5X5Q3_9EURY</name>
<dbReference type="Proteomes" id="UP001596414">
    <property type="component" value="Unassembled WGS sequence"/>
</dbReference>
<reference evidence="2 3" key="1">
    <citation type="journal article" date="2014" name="Int. J. Syst. Evol. Microbiol.">
        <title>Complete genome sequence of Corynebacterium casei LMG S-19264T (=DSM 44701T), isolated from a smear-ripened cheese.</title>
        <authorList>
            <consortium name="US DOE Joint Genome Institute (JGI-PGF)"/>
            <person name="Walter F."/>
            <person name="Albersmeier A."/>
            <person name="Kalinowski J."/>
            <person name="Ruckert C."/>
        </authorList>
    </citation>
    <scope>NUCLEOTIDE SEQUENCE [LARGE SCALE GENOMIC DNA]</scope>
    <source>
        <strain evidence="2 3">CGMCC 4.7215</strain>
    </source>
</reference>
<sequence length="152" mass="16100">MDRALSPVIGVITLVALTLLLSMTVLGTVTIDVSEPPPRATFTVSADATTDTVTLSHRGGESLDVSRIDIHVTVDDQPLVYQPPVPFFASDGFKSGPDGAFNTASPNRLRTGQQTSFQLATTNSPLIERGSTVAVQIVVDNTIIFDTKTTAN</sequence>
<gene>
    <name evidence="2" type="ORF">ACFQJ7_05000</name>
</gene>
<dbReference type="InterPro" id="IPR013373">
    <property type="entry name" value="Flagellin/pilin_N_arc"/>
</dbReference>
<accession>A0ABD5X5Q3</accession>
<dbReference type="AlphaFoldDB" id="A0ABD5X5Q3"/>
<comment type="caution">
    <text evidence="2">The sequence shown here is derived from an EMBL/GenBank/DDBJ whole genome shotgun (WGS) entry which is preliminary data.</text>
</comment>
<evidence type="ECO:0000259" key="1">
    <source>
        <dbReference type="Pfam" id="PF07790"/>
    </source>
</evidence>
<feature type="domain" description="Archaeal Type IV pilin N-terminal" evidence="1">
    <location>
        <begin position="3"/>
        <end position="76"/>
    </location>
</feature>
<dbReference type="NCBIfam" id="TIGR02537">
    <property type="entry name" value="arch_flag_Nterm"/>
    <property type="match status" value="1"/>
</dbReference>
<dbReference type="EMBL" id="JBHSZQ010000004">
    <property type="protein sequence ID" value="MFC7125397.1"/>
    <property type="molecule type" value="Genomic_DNA"/>
</dbReference>
<dbReference type="RefSeq" id="WP_267636389.1">
    <property type="nucleotide sequence ID" value="NZ_JAODIY010000004.1"/>
</dbReference>
<proteinExistence type="predicted"/>
<protein>
    <submittedName>
        <fullName evidence="2">Type IV pilin N-terminal domain-containing protein</fullName>
    </submittedName>
</protein>
<organism evidence="2 3">
    <name type="scientific">Halovenus rubra</name>
    <dbReference type="NCBI Taxonomy" id="869890"/>
    <lineage>
        <taxon>Archaea</taxon>
        <taxon>Methanobacteriati</taxon>
        <taxon>Methanobacteriota</taxon>
        <taxon>Stenosarchaea group</taxon>
        <taxon>Halobacteria</taxon>
        <taxon>Halobacteriales</taxon>
        <taxon>Haloarculaceae</taxon>
        <taxon>Halovenus</taxon>
    </lineage>
</organism>
<dbReference type="Pfam" id="PF07790">
    <property type="entry name" value="Pilin_N"/>
    <property type="match status" value="1"/>
</dbReference>
<evidence type="ECO:0000313" key="2">
    <source>
        <dbReference type="EMBL" id="MFC7125397.1"/>
    </source>
</evidence>